<protein>
    <submittedName>
        <fullName evidence="4">Uncharacterized protein</fullName>
    </submittedName>
</protein>
<dbReference type="InterPro" id="IPR027417">
    <property type="entry name" value="P-loop_NTPase"/>
</dbReference>
<name>A0A3M2SIS3_9HYPO</name>
<feature type="domain" description="Nephrocystin 3-like N-terminal" evidence="2">
    <location>
        <begin position="85"/>
        <end position="255"/>
    </location>
</feature>
<reference evidence="4 5" key="1">
    <citation type="submission" date="2017-06" db="EMBL/GenBank/DDBJ databases">
        <title>Comparative genomic analysis of Ambrosia Fusariam Clade fungi.</title>
        <authorList>
            <person name="Stajich J.E."/>
            <person name="Carrillo J."/>
            <person name="Kijimoto T."/>
            <person name="Eskalen A."/>
            <person name="O'Donnell K."/>
            <person name="Kasson M."/>
        </authorList>
    </citation>
    <scope>NUCLEOTIDE SEQUENCE [LARGE SCALE GENOMIC DNA]</scope>
    <source>
        <strain evidence="4">UCR3666</strain>
    </source>
</reference>
<keyword evidence="5" id="KW-1185">Reference proteome</keyword>
<dbReference type="OrthoDB" id="443402at2759"/>
<feature type="domain" description="DUF7791" evidence="3">
    <location>
        <begin position="372"/>
        <end position="507"/>
    </location>
</feature>
<dbReference type="PANTHER" id="PTHR10039">
    <property type="entry name" value="AMELOGENIN"/>
    <property type="match status" value="1"/>
</dbReference>
<evidence type="ECO:0000259" key="3">
    <source>
        <dbReference type="Pfam" id="PF25053"/>
    </source>
</evidence>
<evidence type="ECO:0000256" key="1">
    <source>
        <dbReference type="ARBA" id="ARBA00022737"/>
    </source>
</evidence>
<comment type="caution">
    <text evidence="4">The sequence shown here is derived from an EMBL/GenBank/DDBJ whole genome shotgun (WGS) entry which is preliminary data.</text>
</comment>
<dbReference type="InterPro" id="IPR056693">
    <property type="entry name" value="DUF7791"/>
</dbReference>
<dbReference type="Pfam" id="PF25053">
    <property type="entry name" value="DUF7791"/>
    <property type="match status" value="1"/>
</dbReference>
<organism evidence="4 5">
    <name type="scientific">Fusarium kuroshium</name>
    <dbReference type="NCBI Taxonomy" id="2010991"/>
    <lineage>
        <taxon>Eukaryota</taxon>
        <taxon>Fungi</taxon>
        <taxon>Dikarya</taxon>
        <taxon>Ascomycota</taxon>
        <taxon>Pezizomycotina</taxon>
        <taxon>Sordariomycetes</taxon>
        <taxon>Hypocreomycetidae</taxon>
        <taxon>Hypocreales</taxon>
        <taxon>Nectriaceae</taxon>
        <taxon>Fusarium</taxon>
        <taxon>Fusarium solani species complex</taxon>
    </lineage>
</organism>
<sequence>MKAEILAVVQKPPDSPFLASDFEKLVPKLPSLLEESRIVACKTAILSSLYFPEMRDRYDQIKEAENTFEWILQSNKPDLSGPAVNFVQWLRSQKPGDNTYWISGKPGSGKSTLMKFLYRHPQTKSILKEWADKKKLVMCGFYFWISGGSPMLKSQLGLLRSLVFEVLKGNPALIEVACQERYNAVTKENQYGPRTWTVEELLETLKKATSHGRSDTRFCFFIDGLDEYEGQPQDMIYLIRKFPKSPDIKFCLASRKWNAFIDEFGDEQSQKETPRHLFLEDLTREDIRKFVEQKFRAERKFCQMESKNPRLSKQLINDVVTKAEGVFLWVYLVVQSLIRGFVNADSVKTIQDRLNSIPGDLPNYFSAMLGNVESIYRADAAKIYQIMASTTEQPYLVMFHFLWNSNPHFGLATATTPYSLQEIREMTQEMRPQLNARCTDLLDIITVSGVHPLWQYKVVFLHRTVREYIEGQTAKEILGRWISQAKGQFNPDIYICHSLVAQIKRAPLKPQYLAEQGTVSQLIKQFAHSARRVQDTLGDPQVKLLNELEATLESYRRSQAAHATTYHTSFWYSKATFMQWADKENLSLYVSARANTDPSVVEDLNQPRLAMRRNTLEFGPVSK</sequence>
<gene>
    <name evidence="4" type="ORF">CDV36_002898</name>
</gene>
<dbReference type="Proteomes" id="UP000277212">
    <property type="component" value="Unassembled WGS sequence"/>
</dbReference>
<dbReference type="Gene3D" id="3.40.50.300">
    <property type="entry name" value="P-loop containing nucleotide triphosphate hydrolases"/>
    <property type="match status" value="1"/>
</dbReference>
<dbReference type="SUPFAM" id="SSF52540">
    <property type="entry name" value="P-loop containing nucleoside triphosphate hydrolases"/>
    <property type="match status" value="1"/>
</dbReference>
<dbReference type="InterPro" id="IPR056884">
    <property type="entry name" value="NPHP3-like_N"/>
</dbReference>
<proteinExistence type="predicted"/>
<accession>A0A3M2SIS3</accession>
<dbReference type="PANTHER" id="PTHR10039:SF5">
    <property type="entry name" value="NACHT DOMAIN-CONTAINING PROTEIN"/>
    <property type="match status" value="1"/>
</dbReference>
<evidence type="ECO:0000259" key="2">
    <source>
        <dbReference type="Pfam" id="PF24883"/>
    </source>
</evidence>
<dbReference type="EMBL" id="NKUJ01000032">
    <property type="protein sequence ID" value="RMJ17459.1"/>
    <property type="molecule type" value="Genomic_DNA"/>
</dbReference>
<dbReference type="STRING" id="2010991.A0A3M2SIS3"/>
<keyword evidence="1" id="KW-0677">Repeat</keyword>
<dbReference type="Pfam" id="PF24883">
    <property type="entry name" value="NPHP3_N"/>
    <property type="match status" value="1"/>
</dbReference>
<dbReference type="AlphaFoldDB" id="A0A3M2SIS3"/>
<evidence type="ECO:0000313" key="5">
    <source>
        <dbReference type="Proteomes" id="UP000277212"/>
    </source>
</evidence>
<evidence type="ECO:0000313" key="4">
    <source>
        <dbReference type="EMBL" id="RMJ17459.1"/>
    </source>
</evidence>